<feature type="non-terminal residue" evidence="2">
    <location>
        <position position="1"/>
    </location>
</feature>
<sequence>PCHVGPTFFPLFFLFLLSPPFLFLPLFFLFSSLSPSAAAPSPTSFFSIIFLSSSPSSQLFPLLPLFLPPLLTPISFLPHLCESPPLPPTFSFFLFFFFLLLPPPPAALSLPPLTAAVLASIPLFSSRCAAALLPSASRRPVHLTCNTKGRRRRRVEHRWRGHCCSRRPDLRPVYLCS</sequence>
<feature type="transmembrane region" description="Helical" evidence="1">
    <location>
        <begin position="88"/>
        <end position="107"/>
    </location>
</feature>
<protein>
    <submittedName>
        <fullName evidence="2">Uncharacterized protein</fullName>
    </submittedName>
</protein>
<evidence type="ECO:0000313" key="3">
    <source>
        <dbReference type="Proteomes" id="UP001141552"/>
    </source>
</evidence>
<comment type="caution">
    <text evidence="2">The sequence shown here is derived from an EMBL/GenBank/DDBJ whole genome shotgun (WGS) entry which is preliminary data.</text>
</comment>
<accession>A0A9Q0G0R9</accession>
<dbReference type="Proteomes" id="UP001141552">
    <property type="component" value="Unassembled WGS sequence"/>
</dbReference>
<keyword evidence="1" id="KW-0472">Membrane</keyword>
<dbReference type="AlphaFoldDB" id="A0A9Q0G0R9"/>
<evidence type="ECO:0000313" key="2">
    <source>
        <dbReference type="EMBL" id="KAJ4841061.1"/>
    </source>
</evidence>
<dbReference type="EMBL" id="JAKUCV010002897">
    <property type="protein sequence ID" value="KAJ4841061.1"/>
    <property type="molecule type" value="Genomic_DNA"/>
</dbReference>
<proteinExistence type="predicted"/>
<evidence type="ECO:0000256" key="1">
    <source>
        <dbReference type="SAM" id="Phobius"/>
    </source>
</evidence>
<gene>
    <name evidence="2" type="ORF">Tsubulata_028362</name>
</gene>
<reference evidence="2" key="1">
    <citation type="submission" date="2022-02" db="EMBL/GenBank/DDBJ databases">
        <authorList>
            <person name="Henning P.M."/>
            <person name="McCubbin A.G."/>
            <person name="Shore J.S."/>
        </authorList>
    </citation>
    <scope>NUCLEOTIDE SEQUENCE</scope>
    <source>
        <strain evidence="2">F60SS</strain>
        <tissue evidence="2">Leaves</tissue>
    </source>
</reference>
<name>A0A9Q0G0R9_9ROSI</name>
<keyword evidence="1" id="KW-0812">Transmembrane</keyword>
<keyword evidence="3" id="KW-1185">Reference proteome</keyword>
<keyword evidence="1" id="KW-1133">Transmembrane helix</keyword>
<reference evidence="2" key="2">
    <citation type="journal article" date="2023" name="Plants (Basel)">
        <title>Annotation of the Turnera subulata (Passifloraceae) Draft Genome Reveals the S-Locus Evolved after the Divergence of Turneroideae from Passifloroideae in a Stepwise Manner.</title>
        <authorList>
            <person name="Henning P.M."/>
            <person name="Roalson E.H."/>
            <person name="Mir W."/>
            <person name="McCubbin A.G."/>
            <person name="Shore J.S."/>
        </authorList>
    </citation>
    <scope>NUCLEOTIDE SEQUENCE</scope>
    <source>
        <strain evidence="2">F60SS</strain>
    </source>
</reference>
<organism evidence="2 3">
    <name type="scientific">Turnera subulata</name>
    <dbReference type="NCBI Taxonomy" id="218843"/>
    <lineage>
        <taxon>Eukaryota</taxon>
        <taxon>Viridiplantae</taxon>
        <taxon>Streptophyta</taxon>
        <taxon>Embryophyta</taxon>
        <taxon>Tracheophyta</taxon>
        <taxon>Spermatophyta</taxon>
        <taxon>Magnoliopsida</taxon>
        <taxon>eudicotyledons</taxon>
        <taxon>Gunneridae</taxon>
        <taxon>Pentapetalae</taxon>
        <taxon>rosids</taxon>
        <taxon>fabids</taxon>
        <taxon>Malpighiales</taxon>
        <taxon>Passifloraceae</taxon>
        <taxon>Turnera</taxon>
    </lineage>
</organism>